<evidence type="ECO:0000256" key="4">
    <source>
        <dbReference type="ARBA" id="ARBA00022803"/>
    </source>
</evidence>
<feature type="compositionally biased region" description="Low complexity" evidence="6">
    <location>
        <begin position="724"/>
        <end position="736"/>
    </location>
</feature>
<feature type="compositionally biased region" description="Basic and acidic residues" evidence="6">
    <location>
        <begin position="1333"/>
        <end position="1358"/>
    </location>
</feature>
<dbReference type="PROSITE" id="PS51823">
    <property type="entry name" value="CLU"/>
    <property type="match status" value="1"/>
</dbReference>
<comment type="similarity">
    <text evidence="5">Belongs to the CLU family.</text>
</comment>
<feature type="compositionally biased region" description="Acidic residues" evidence="6">
    <location>
        <begin position="737"/>
        <end position="747"/>
    </location>
</feature>
<dbReference type="InterPro" id="IPR042099">
    <property type="entry name" value="ANL_N_sf"/>
</dbReference>
<evidence type="ECO:0000256" key="6">
    <source>
        <dbReference type="SAM" id="MobiDB-lite"/>
    </source>
</evidence>
<dbReference type="SUPFAM" id="SSF48452">
    <property type="entry name" value="TPR-like"/>
    <property type="match status" value="2"/>
</dbReference>
<dbReference type="Pfam" id="PF00501">
    <property type="entry name" value="AMP-binding"/>
    <property type="match status" value="1"/>
</dbReference>
<comment type="subcellular location">
    <subcellularLocation>
        <location evidence="5">Cytoplasm</location>
    </subcellularLocation>
</comment>
<dbReference type="Pfam" id="PF13374">
    <property type="entry name" value="TPR_10"/>
    <property type="match status" value="1"/>
</dbReference>
<dbReference type="GO" id="GO:0048312">
    <property type="term" value="P:intracellular distribution of mitochondria"/>
    <property type="evidence" value="ECO:0007669"/>
    <property type="project" value="TreeGrafter"/>
</dbReference>
<feature type="region of interest" description="Disordered" evidence="6">
    <location>
        <begin position="1389"/>
        <end position="1408"/>
    </location>
</feature>
<sequence>MLVITPRCTVALIVNVPARDPSRFTLSSIDFIESSKAIDSFSVVSEESRGADTCLSSSLFPTPSGARLPSNSPTPKTVRSPPRLGASFPSYINQPPPDHLLSCHTSKHPSNNRPKPMPSIPSAADRLKALTKHFPDAPPPSFPGINVANHHHLNPTVWLPRAARVSPNAPAVLHQHADGKTVRRNYKQLSERAVALAHWLLQTEEWKRGERMVGIISPNTPMVLELYYAIPAAGGKMAGINYRLTREEVQYIIEHSGSSLIFIDKEYAHLVEGYSGPKKLRVIEDSDVSALTGAYEDCVKQGEKYHQELGATGWTGLCVDKVDENETFGLFYTSGTTSKPKGVEFTYRGLYLTALSNIIEGSLNIADPDGVPTCRYLWILPFFHAGGWTYPWAVTGARGVHICLRKVDYPLIWRYLLEEGVTHYCAAPVVNQHIVASPLAKKLDRNVNVIVAASAPSAQLFKDMAKIGLKANHVYGLTETYGPVTRNFFQPEWRDLPGDEMYANMARQGSSYLTGMDCRVVETGKVPLTDVPKDGKTIGEIVLQGNLNAKGYYNNSKATEEAFAGGAYHTGDLAVWWEDGSVLIMDRAKDIIITGGENVSSIDVEGAILTHPSVLEVAVIAIPDPQWGEVPMAFVVPKEGKTIDEAEVLKYAKGRMAGYKVPKKANVVKELPKTSTGKVQKHVLRKQVVGNASKFWSKRAQHSIRISQDIYEISLSHFDMSEQEAATQAEQAPQAEDAQELAQDEQAEAQAEQLYQLKIKLPHAPHVVDMVASPHETVHDIRQSIIELPYTSDNTCFHLEYNGQTINDFSEIGDIEGLSHENTEIVLIEDPYTEKDARIHFTRVKDLLAGPAAAKNAGFAGAAGISAGISLFETIDLEVKEGKPHAMTGYEIDAPAKLSEFIPAPDARKGNGVPKAVQGLAISAWNPPPAPYRMKGHLLYLQVATLEGEQYQITGHVGGFYVNKSSNNKFDPSPKSAHKDNYAHSLITLLGQLSPKFKKEFAKIQELTQSCDPLATVPMTNAIPASPWLVHPEQHTSDSTRPQEAFLTAGTDNLDSLRDWNEEIQSTRELPRANVQERVLRERLLAKAHADFADAAARGAMAVVKGEVQALNPLEDTDAQMFVYNSIFFSRGYDGVGTFAKEGGDDAARAAVGKDVAGVRLYNMMDVNGLCVLGTAVVDYMGERIVAQSVVPGIFRQREEGDSQIIYGGVDGKDVVAEDASFEPMFQEVAKALHIKTHPVWDKEGKRHDLAASVETKGLAGCDGRRYVLDLYRLTPLDIEFLEEACPKTFEEGAEAEEGKDYPHRMTTLRAELIETFWEGKLKAWVQVEVEKKKAAKATEEPEKTEEAAEPKEEKAEAAEGEETEEAEEKKPEPQERIDISGFEYSLNPDAFSGQVPQTEEENAQLEKDEVEVRAASKFLREEVIPGIISDFKEGLIAAPLDGPALSRMMHKRGINMRYLGKVYELTATNDKKLKAVRQLAAQEMVARATKHVFNSVLRGLPAPLVSSAVAHVLNCLVGFKLNAKPEAVVDAGLKAIYKNTDLGFTALSVESIRARITEQTLRRFRANTFDVNAWFETDMRPVQLLRDVALKMGFQLKAQDYEFAPVEKKAEVPKANGAATPENTSATRSNGSAGKKSKAEKKAAQIAAQAAAAAAAAEAARQTAQRKVTFLPEDLVNVVPVVKEASPKSSLAEEALEAGRMSIIQGNRDLGVELLLESLSLHEQIYGVLHPEVARGYNSLAMIYHQLEEKALACELARKAVIVAERSLGVDSSETILNYLNLALFEHSNGNSQVALALIKHAFTYWKVAYGEGHPDSVTTMNNVAVMLQSVKEYKDSLTWFEASLRVCEELFGEKSINTATLSFQLSQALALVQDAKGAVQKMRDAYNVFKEELGPEDKNTKETEFWLEQLTQNAVNIAKAAKQRASLPPRVFLNAQPQQQAQQQIKEKASRGPRVIRLQEDQEEV</sequence>
<dbReference type="InterPro" id="IPR025697">
    <property type="entry name" value="CLU_dom"/>
</dbReference>
<dbReference type="Gene3D" id="3.40.50.12780">
    <property type="entry name" value="N-terminal domain of ligase-like"/>
    <property type="match status" value="1"/>
</dbReference>
<evidence type="ECO:0000256" key="1">
    <source>
        <dbReference type="ARBA" id="ARBA00006432"/>
    </source>
</evidence>
<dbReference type="PANTHER" id="PTHR12601:SF6">
    <property type="entry name" value="CLUSTERED MITOCHONDRIA PROTEIN HOMOLOG"/>
    <property type="match status" value="1"/>
</dbReference>
<dbReference type="HAMAP" id="MF_03013">
    <property type="entry name" value="CLU"/>
    <property type="match status" value="1"/>
</dbReference>
<evidence type="ECO:0000313" key="8">
    <source>
        <dbReference type="EMBL" id="GAO48376.1"/>
    </source>
</evidence>
<dbReference type="InterPro" id="IPR033646">
    <property type="entry name" value="CLU-central"/>
</dbReference>
<comment type="subunit">
    <text evidence="5">May associate with the eukaryotic translation initiation factor 3 (eIF-3) complex.</text>
</comment>
<dbReference type="Pfam" id="PF05303">
    <property type="entry name" value="GSKIP_dom"/>
    <property type="match status" value="1"/>
</dbReference>
<comment type="similarity">
    <text evidence="1">Belongs to the ATP-dependent AMP-binding enzyme family.</text>
</comment>
<comment type="caution">
    <text evidence="8">The sequence shown here is derived from an EMBL/GenBank/DDBJ whole genome shotgun (WGS) entry which is preliminary data.</text>
</comment>
<dbReference type="SUPFAM" id="SSF56801">
    <property type="entry name" value="Acetyl-CoA synthetase-like"/>
    <property type="match status" value="1"/>
</dbReference>
<evidence type="ECO:0000259" key="7">
    <source>
        <dbReference type="PROSITE" id="PS51823"/>
    </source>
</evidence>
<feature type="compositionally biased region" description="Polar residues" evidence="6">
    <location>
        <begin position="1622"/>
        <end position="1631"/>
    </location>
</feature>
<dbReference type="GO" id="GO:0003729">
    <property type="term" value="F:mRNA binding"/>
    <property type="evidence" value="ECO:0007669"/>
    <property type="project" value="TreeGrafter"/>
</dbReference>
<dbReference type="Pfam" id="PF12807">
    <property type="entry name" value="eIF3_p135"/>
    <property type="match status" value="1"/>
</dbReference>
<feature type="region of interest" description="Disordered" evidence="6">
    <location>
        <begin position="1333"/>
        <end position="1377"/>
    </location>
</feature>
<dbReference type="InterPro" id="IPR000873">
    <property type="entry name" value="AMP-dep_synth/lig_dom"/>
</dbReference>
<dbReference type="InterPro" id="IPR027523">
    <property type="entry name" value="CLU_prot"/>
</dbReference>
<evidence type="ECO:0000313" key="9">
    <source>
        <dbReference type="Proteomes" id="UP000033140"/>
    </source>
</evidence>
<dbReference type="Pfam" id="PF13193">
    <property type="entry name" value="AMP-binding_C"/>
    <property type="match status" value="1"/>
</dbReference>
<feature type="region of interest" description="Disordered" evidence="6">
    <location>
        <begin position="1938"/>
        <end position="1967"/>
    </location>
</feature>
<dbReference type="FunFam" id="1.25.40.10:FF:000293">
    <property type="entry name" value="Clustered mitochondria protein homolog"/>
    <property type="match status" value="1"/>
</dbReference>
<dbReference type="SUPFAM" id="SSF103107">
    <property type="entry name" value="Hypothetical protein c14orf129, hspc210"/>
    <property type="match status" value="1"/>
</dbReference>
<dbReference type="InterPro" id="IPR023231">
    <property type="entry name" value="GSKIP_dom_sf"/>
</dbReference>
<dbReference type="GO" id="GO:0007005">
    <property type="term" value="P:mitochondrion organization"/>
    <property type="evidence" value="ECO:0007669"/>
    <property type="project" value="UniProtKB-UniRule"/>
</dbReference>
<reference evidence="8 9" key="3">
    <citation type="journal article" date="2015" name="Genome Announc.">
        <title>Draft Genome Sequence of the Archiascomycetous Yeast Saitoella complicata.</title>
        <authorList>
            <person name="Yamauchi K."/>
            <person name="Kondo S."/>
            <person name="Hamamoto M."/>
            <person name="Takahashi Y."/>
            <person name="Ogura Y."/>
            <person name="Hayashi T."/>
            <person name="Nishida H."/>
        </authorList>
    </citation>
    <scope>NUCLEOTIDE SEQUENCE [LARGE SCALE GENOMIC DNA]</scope>
    <source>
        <strain evidence="8 9">NRRL Y-17804</strain>
    </source>
</reference>
<dbReference type="InterPro" id="IPR028275">
    <property type="entry name" value="CLU_N"/>
</dbReference>
<proteinExistence type="inferred from homology"/>
<dbReference type="PANTHER" id="PTHR12601">
    <property type="entry name" value="EUKARYOTIC TRANSLATION INITIATION FACTOR 3 SUBUNIT EIF-3"/>
    <property type="match status" value="1"/>
</dbReference>
<evidence type="ECO:0000256" key="5">
    <source>
        <dbReference type="HAMAP-Rule" id="MF_03013"/>
    </source>
</evidence>
<gene>
    <name evidence="5" type="primary">CLU1</name>
    <name evidence="5" type="synonym">TIF31</name>
    <name evidence="8" type="ORF">G7K_2549-t1</name>
</gene>
<dbReference type="CDD" id="cd15466">
    <property type="entry name" value="CLU-central"/>
    <property type="match status" value="1"/>
</dbReference>
<dbReference type="InterPro" id="IPR045851">
    <property type="entry name" value="AMP-bd_C_sf"/>
</dbReference>
<dbReference type="EMBL" id="BACD03000014">
    <property type="protein sequence ID" value="GAO48376.1"/>
    <property type="molecule type" value="Genomic_DNA"/>
</dbReference>
<keyword evidence="2 5" id="KW-0963">Cytoplasm</keyword>
<keyword evidence="3" id="KW-0436">Ligase</keyword>
<dbReference type="Gene3D" id="1.25.40.10">
    <property type="entry name" value="Tetratricopeptide repeat domain"/>
    <property type="match status" value="2"/>
</dbReference>
<dbReference type="Pfam" id="PF13424">
    <property type="entry name" value="TPR_12"/>
    <property type="match status" value="1"/>
</dbReference>
<comment type="function">
    <text evidence="5">mRNA-binding protein involved in proper cytoplasmic distribution of mitochondria.</text>
</comment>
<accession>A0A0E9NFB1</accession>
<dbReference type="Pfam" id="PF13236">
    <property type="entry name" value="CLU"/>
    <property type="match status" value="1"/>
</dbReference>
<organism evidence="8 9">
    <name type="scientific">Saitoella complicata (strain BCRC 22490 / CBS 7301 / JCM 7358 / NBRC 10748 / NRRL Y-17804)</name>
    <dbReference type="NCBI Taxonomy" id="698492"/>
    <lineage>
        <taxon>Eukaryota</taxon>
        <taxon>Fungi</taxon>
        <taxon>Dikarya</taxon>
        <taxon>Ascomycota</taxon>
        <taxon>Taphrinomycotina</taxon>
        <taxon>Taphrinomycotina incertae sedis</taxon>
        <taxon>Saitoella</taxon>
    </lineage>
</organism>
<dbReference type="STRING" id="698492.A0A0E9NFB1"/>
<keyword evidence="5" id="KW-0694">RNA-binding</keyword>
<feature type="domain" description="Clu" evidence="7">
    <location>
        <begin position="1033"/>
        <end position="1282"/>
    </location>
</feature>
<dbReference type="Pfam" id="PF15044">
    <property type="entry name" value="CLU_N"/>
    <property type="match status" value="1"/>
</dbReference>
<feature type="region of interest" description="Disordered" evidence="6">
    <location>
        <begin position="724"/>
        <end position="747"/>
    </location>
</feature>
<name>A0A0E9NFB1_SAICN</name>
<evidence type="ECO:0000256" key="3">
    <source>
        <dbReference type="ARBA" id="ARBA00022598"/>
    </source>
</evidence>
<dbReference type="GO" id="GO:0005737">
    <property type="term" value="C:cytoplasm"/>
    <property type="evidence" value="ECO:0007669"/>
    <property type="project" value="UniProtKB-SubCell"/>
</dbReference>
<feature type="region of interest" description="Disordered" evidence="6">
    <location>
        <begin position="98"/>
        <end position="121"/>
    </location>
</feature>
<dbReference type="InterPro" id="IPR025110">
    <property type="entry name" value="AMP-bd_C"/>
</dbReference>
<feature type="region of interest" description="Disordered" evidence="6">
    <location>
        <begin position="1612"/>
        <end position="1641"/>
    </location>
</feature>
<dbReference type="Proteomes" id="UP000033140">
    <property type="component" value="Unassembled WGS sequence"/>
</dbReference>
<dbReference type="InterPro" id="IPR007967">
    <property type="entry name" value="GSKIP_dom"/>
</dbReference>
<feature type="compositionally biased region" description="Basic and acidic residues" evidence="6">
    <location>
        <begin position="1368"/>
        <end position="1377"/>
    </location>
</feature>
<evidence type="ECO:0000256" key="2">
    <source>
        <dbReference type="ARBA" id="ARBA00022490"/>
    </source>
</evidence>
<dbReference type="InterPro" id="IPR011990">
    <property type="entry name" value="TPR-like_helical_dom_sf"/>
</dbReference>
<dbReference type="Gene3D" id="3.30.2280.10">
    <property type="entry name" value="Hypothetical protein (hspc210)"/>
    <property type="match status" value="1"/>
</dbReference>
<protein>
    <recommendedName>
        <fullName evidence="5">Clustered mitochondria protein homolog</fullName>
    </recommendedName>
    <alternativeName>
        <fullName evidence="5">Protein TIF31 homolog</fullName>
    </alternativeName>
</protein>
<reference evidence="8 9" key="1">
    <citation type="journal article" date="2011" name="J. Gen. Appl. Microbiol.">
        <title>Draft genome sequencing of the enigmatic yeast Saitoella complicata.</title>
        <authorList>
            <person name="Nishida H."/>
            <person name="Hamamoto M."/>
            <person name="Sugiyama J."/>
        </authorList>
    </citation>
    <scope>NUCLEOTIDE SEQUENCE [LARGE SCALE GENOMIC DNA]</scope>
    <source>
        <strain evidence="8 9">NRRL Y-17804</strain>
    </source>
</reference>
<keyword evidence="4" id="KW-0802">TPR repeat</keyword>
<keyword evidence="9" id="KW-1185">Reference proteome</keyword>
<dbReference type="Gene3D" id="3.30.300.30">
    <property type="match status" value="1"/>
</dbReference>
<feature type="region of interest" description="Disordered" evidence="6">
    <location>
        <begin position="55"/>
        <end position="81"/>
    </location>
</feature>
<dbReference type="FunFam" id="3.30.2280.10:FF:000002">
    <property type="entry name" value="Clustered mitochondria protein homolog"/>
    <property type="match status" value="1"/>
</dbReference>
<dbReference type="GO" id="GO:0016874">
    <property type="term" value="F:ligase activity"/>
    <property type="evidence" value="ECO:0007669"/>
    <property type="project" value="UniProtKB-KW"/>
</dbReference>
<reference evidence="8 9" key="2">
    <citation type="journal article" date="2014" name="J. Gen. Appl. Microbiol.">
        <title>The early diverging ascomycetous budding yeast Saitoella complicata has three histone deacetylases belonging to the Clr6, Hos2, and Rpd3 lineages.</title>
        <authorList>
            <person name="Nishida H."/>
            <person name="Matsumoto T."/>
            <person name="Kondo S."/>
            <person name="Hamamoto M."/>
            <person name="Yoshikawa H."/>
        </authorList>
    </citation>
    <scope>NUCLEOTIDE SEQUENCE [LARGE SCALE GENOMIC DNA]</scope>
    <source>
        <strain evidence="8 9">NRRL Y-17804</strain>
    </source>
</reference>
<dbReference type="FunFam" id="3.30.300.30:FF:000008">
    <property type="entry name" value="2,3-dihydroxybenzoate-AMP ligase"/>
    <property type="match status" value="1"/>
</dbReference>